<name>A0ACC2VI60_9TREE</name>
<comment type="caution">
    <text evidence="1">The sequence shown here is derived from an EMBL/GenBank/DDBJ whole genome shotgun (WGS) entry which is preliminary data.</text>
</comment>
<evidence type="ECO:0000313" key="1">
    <source>
        <dbReference type="EMBL" id="KAJ9098796.1"/>
    </source>
</evidence>
<dbReference type="EMBL" id="JASBWR010000074">
    <property type="protein sequence ID" value="KAJ9098796.1"/>
    <property type="molecule type" value="Genomic_DNA"/>
</dbReference>
<proteinExistence type="predicted"/>
<protein>
    <submittedName>
        <fullName evidence="1">Uncharacterized protein</fullName>
    </submittedName>
</protein>
<gene>
    <name evidence="1" type="ORF">QFC19_006273</name>
</gene>
<sequence length="260" mass="28803">MAEEAPMWQELLKTTLSKKSDYSVALALATLTLDGRPSVRFVGLKEVISIPSSSAAVSHSSIPLDTSPVTPARGSEVSALVFTTDIRSPKCAEIQRNPCISLSMWSGETGIQLRIDGAAYLYKPGWSQEREDISERWIRANARSSSDPSVATAENIIRQADLDTLSRALFDGLHPRTRAWHTRGIPGKPIDAYTQNEKDKWLAELQAGEAAETEAARNFALLLVVPQEVDIVQILTQGHDRRWHWKLLDDMTWAATELVP</sequence>
<reference evidence="1" key="1">
    <citation type="submission" date="2023-04" db="EMBL/GenBank/DDBJ databases">
        <title>Draft Genome sequencing of Naganishia species isolated from polar environments using Oxford Nanopore Technology.</title>
        <authorList>
            <person name="Leo P."/>
            <person name="Venkateswaran K."/>
        </authorList>
    </citation>
    <scope>NUCLEOTIDE SEQUENCE</scope>
    <source>
        <strain evidence="1">MNA-CCFEE 5261</strain>
    </source>
</reference>
<dbReference type="Proteomes" id="UP001241377">
    <property type="component" value="Unassembled WGS sequence"/>
</dbReference>
<organism evidence="1 2">
    <name type="scientific">Naganishia cerealis</name>
    <dbReference type="NCBI Taxonomy" id="610337"/>
    <lineage>
        <taxon>Eukaryota</taxon>
        <taxon>Fungi</taxon>
        <taxon>Dikarya</taxon>
        <taxon>Basidiomycota</taxon>
        <taxon>Agaricomycotina</taxon>
        <taxon>Tremellomycetes</taxon>
        <taxon>Filobasidiales</taxon>
        <taxon>Filobasidiaceae</taxon>
        <taxon>Naganishia</taxon>
    </lineage>
</organism>
<accession>A0ACC2VI60</accession>
<evidence type="ECO:0000313" key="2">
    <source>
        <dbReference type="Proteomes" id="UP001241377"/>
    </source>
</evidence>
<keyword evidence="2" id="KW-1185">Reference proteome</keyword>